<dbReference type="GO" id="GO:0051726">
    <property type="term" value="P:regulation of cell cycle"/>
    <property type="evidence" value="ECO:0007669"/>
    <property type="project" value="InterPro"/>
</dbReference>
<sequence>MGKYMRKAKARGEVAVMEVSQPCLGVRTRAKTLALERLQKSRPRPSPPQSPPQQQASSSSYLQLRSRRLLKPPILVSNSKKHKQNLKEGDVENPNPKVKARASSRLRVGSVRCGSVGSVSLGCLSGEDGVQSPAVDLLKLGKEEQILEDNNANDLGIEASFGENVLDFEARDRSTRETTPCSLIRDPETIRTPGSTTKPASSSGINRRMDNSRQGHVPTTQEMDQFFQSAEEEQQRVFTDKYNFDPVNDKPLSGRFEWVKLNR</sequence>
<feature type="compositionally biased region" description="Low complexity" evidence="5">
    <location>
        <begin position="52"/>
        <end position="64"/>
    </location>
</feature>
<dbReference type="InterPro" id="IPR044898">
    <property type="entry name" value="CDI_dom_sf"/>
</dbReference>
<dbReference type="Proteomes" id="UP000288805">
    <property type="component" value="Unassembled WGS sequence"/>
</dbReference>
<evidence type="ECO:0000259" key="6">
    <source>
        <dbReference type="Pfam" id="PF02234"/>
    </source>
</evidence>
<evidence type="ECO:0000313" key="7">
    <source>
        <dbReference type="EMBL" id="RVW90387.1"/>
    </source>
</evidence>
<evidence type="ECO:0000313" key="8">
    <source>
        <dbReference type="Proteomes" id="UP000288805"/>
    </source>
</evidence>
<feature type="compositionally biased region" description="Polar residues" evidence="5">
    <location>
        <begin position="192"/>
        <end position="205"/>
    </location>
</feature>
<name>A0A438I115_VITVI</name>
<evidence type="ECO:0000256" key="2">
    <source>
        <dbReference type="ARBA" id="ARBA00010274"/>
    </source>
</evidence>
<dbReference type="InterPro" id="IPR044275">
    <property type="entry name" value="KRP"/>
</dbReference>
<feature type="region of interest" description="Disordered" evidence="5">
    <location>
        <begin position="185"/>
        <end position="216"/>
    </location>
</feature>
<evidence type="ECO:0000256" key="5">
    <source>
        <dbReference type="SAM" id="MobiDB-lite"/>
    </source>
</evidence>
<comment type="similarity">
    <text evidence="2">Belongs to the CDI family. ICK/KRP subfamily.</text>
</comment>
<evidence type="ECO:0000256" key="1">
    <source>
        <dbReference type="ARBA" id="ARBA00004642"/>
    </source>
</evidence>
<feature type="domain" description="Cyclin-dependent kinase inhibitor" evidence="6">
    <location>
        <begin position="217"/>
        <end position="261"/>
    </location>
</feature>
<dbReference type="GO" id="GO:0004861">
    <property type="term" value="F:cyclin-dependent protein serine/threonine kinase inhibitor activity"/>
    <property type="evidence" value="ECO:0007669"/>
    <property type="project" value="InterPro"/>
</dbReference>
<protein>
    <submittedName>
        <fullName evidence="7">Cyclin-dependent kinase inhibitor 3</fullName>
    </submittedName>
</protein>
<dbReference type="PANTHER" id="PTHR46776">
    <property type="entry name" value="CYCLIN-DEPENDENT KINASE INHIBITOR 4-RELATED"/>
    <property type="match status" value="1"/>
</dbReference>
<proteinExistence type="inferred from homology"/>
<organism evidence="7 8">
    <name type="scientific">Vitis vinifera</name>
    <name type="common">Grape</name>
    <dbReference type="NCBI Taxonomy" id="29760"/>
    <lineage>
        <taxon>Eukaryota</taxon>
        <taxon>Viridiplantae</taxon>
        <taxon>Streptophyta</taxon>
        <taxon>Embryophyta</taxon>
        <taxon>Tracheophyta</taxon>
        <taxon>Spermatophyta</taxon>
        <taxon>Magnoliopsida</taxon>
        <taxon>eudicotyledons</taxon>
        <taxon>Gunneridae</taxon>
        <taxon>Pentapetalae</taxon>
        <taxon>rosids</taxon>
        <taxon>Vitales</taxon>
        <taxon>Vitaceae</taxon>
        <taxon>Viteae</taxon>
        <taxon>Vitis</taxon>
    </lineage>
</organism>
<dbReference type="Pfam" id="PF02234">
    <property type="entry name" value="CDI"/>
    <property type="match status" value="1"/>
</dbReference>
<dbReference type="InterPro" id="IPR003175">
    <property type="entry name" value="CDI_dom"/>
</dbReference>
<comment type="subcellular location">
    <subcellularLocation>
        <location evidence="1">Nucleus</location>
        <location evidence="1">Nucleoplasm</location>
    </subcellularLocation>
</comment>
<evidence type="ECO:0000256" key="4">
    <source>
        <dbReference type="ARBA" id="ARBA00023306"/>
    </source>
</evidence>
<feature type="region of interest" description="Disordered" evidence="5">
    <location>
        <begin position="35"/>
        <end position="103"/>
    </location>
</feature>
<dbReference type="Gene3D" id="4.10.365.10">
    <property type="entry name" value="p27"/>
    <property type="match status" value="1"/>
</dbReference>
<dbReference type="AlphaFoldDB" id="A0A438I115"/>
<dbReference type="EMBL" id="QGNW01000155">
    <property type="protein sequence ID" value="RVW90387.1"/>
    <property type="molecule type" value="Genomic_DNA"/>
</dbReference>
<reference evidence="7 8" key="1">
    <citation type="journal article" date="2018" name="PLoS Genet.">
        <title>Population sequencing reveals clonal diversity and ancestral inbreeding in the grapevine cultivar Chardonnay.</title>
        <authorList>
            <person name="Roach M.J."/>
            <person name="Johnson D.L."/>
            <person name="Bohlmann J."/>
            <person name="van Vuuren H.J."/>
            <person name="Jones S.J."/>
            <person name="Pretorius I.S."/>
            <person name="Schmidt S.A."/>
            <person name="Borneman A.R."/>
        </authorList>
    </citation>
    <scope>NUCLEOTIDE SEQUENCE [LARGE SCALE GENOMIC DNA]</scope>
    <source>
        <strain evidence="8">cv. Chardonnay</strain>
        <tissue evidence="7">Leaf</tissue>
    </source>
</reference>
<gene>
    <name evidence="7" type="primary">KRP3_1</name>
    <name evidence="7" type="ORF">CK203_045729</name>
</gene>
<comment type="caution">
    <text evidence="7">The sequence shown here is derived from an EMBL/GenBank/DDBJ whole genome shotgun (WGS) entry which is preliminary data.</text>
</comment>
<accession>A0A438I115</accession>
<dbReference type="PIRSF" id="PIRSF017811">
    <property type="entry name" value="CDK_inhib_pln"/>
    <property type="match status" value="1"/>
</dbReference>
<dbReference type="GO" id="GO:0005654">
    <property type="term" value="C:nucleoplasm"/>
    <property type="evidence" value="ECO:0007669"/>
    <property type="project" value="UniProtKB-SubCell"/>
</dbReference>
<keyword evidence="3" id="KW-0649">Protein kinase inhibitor</keyword>
<keyword evidence="4" id="KW-0131">Cell cycle</keyword>
<evidence type="ECO:0000256" key="3">
    <source>
        <dbReference type="ARBA" id="ARBA00023013"/>
    </source>
</evidence>